<keyword evidence="1" id="KW-0472">Membrane</keyword>
<evidence type="ECO:0000313" key="3">
    <source>
        <dbReference type="Proteomes" id="UP000274920"/>
    </source>
</evidence>
<keyword evidence="3" id="KW-1185">Reference proteome</keyword>
<proteinExistence type="predicted"/>
<evidence type="ECO:0000256" key="1">
    <source>
        <dbReference type="SAM" id="Phobius"/>
    </source>
</evidence>
<dbReference type="Gene3D" id="1.25.40.10">
    <property type="entry name" value="Tetratricopeptide repeat domain"/>
    <property type="match status" value="1"/>
</dbReference>
<keyword evidence="1" id="KW-1133">Transmembrane helix</keyword>
<dbReference type="InterPro" id="IPR011990">
    <property type="entry name" value="TPR-like_helical_dom_sf"/>
</dbReference>
<keyword evidence="1" id="KW-0812">Transmembrane</keyword>
<name>A0A426DBV2_9FIRM</name>
<dbReference type="RefSeq" id="WP_125126099.1">
    <property type="nucleotide sequence ID" value="NZ_RHJS01000002.1"/>
</dbReference>
<sequence>MTLTREEHMFIWMLMINLAVAVLYLVCGMFIAVPIRKKENEDEEYLYDGRKTYIVRFVIMLLCPVVAPLFFFMTHLLYMTIFRFQVNLEDVIFDKSRVKTQVKANEERERNVIPVEEALAVSDEKNLRMAMMNIIKGDMNESLSSVALALNSEDSESAHYAASILSDKLNEFRMGVHKLYRQMKEEGPDSTEYEEALTAYMNDFLKQKVFMELEQNRFIRMLEEAMERLYEKNASKLSAEWCESLCLLLLESRDYEKMEKWCQRLEEQYPDELCTYTSRLKLYFTVKNREAFFQTLNVLKNSNIIIDNETLEMIRIFS</sequence>
<feature type="transmembrane region" description="Helical" evidence="1">
    <location>
        <begin position="53"/>
        <end position="78"/>
    </location>
</feature>
<protein>
    <submittedName>
        <fullName evidence="2">Uncharacterized protein</fullName>
    </submittedName>
</protein>
<dbReference type="Proteomes" id="UP000274920">
    <property type="component" value="Unassembled WGS sequence"/>
</dbReference>
<reference evidence="2" key="1">
    <citation type="submission" date="2018-10" db="EMBL/GenBank/DDBJ databases">
        <title>Schaedlerella arabinophila gen. nov. sp. nov., isolated from the mouse intestinal tract and comparative analysis with the genome of the closely related altered Schaedler flora strain ASF502.</title>
        <authorList>
            <person name="Miyake S."/>
            <person name="Soh M."/>
            <person name="Seedorf H."/>
        </authorList>
    </citation>
    <scope>NUCLEOTIDE SEQUENCE [LARGE SCALE GENOMIC DNA]</scope>
    <source>
        <strain evidence="2">DSM 106076</strain>
    </source>
</reference>
<feature type="transmembrane region" description="Helical" evidence="1">
    <location>
        <begin position="12"/>
        <end position="33"/>
    </location>
</feature>
<dbReference type="AlphaFoldDB" id="A0A426DBV2"/>
<comment type="caution">
    <text evidence="2">The sequence shown here is derived from an EMBL/GenBank/DDBJ whole genome shotgun (WGS) entry which is preliminary data.</text>
</comment>
<dbReference type="EMBL" id="RHJS01000002">
    <property type="protein sequence ID" value="RRK30252.1"/>
    <property type="molecule type" value="Genomic_DNA"/>
</dbReference>
<organism evidence="2 3">
    <name type="scientific">Schaedlerella arabinosiphila</name>
    <dbReference type="NCBI Taxonomy" id="2044587"/>
    <lineage>
        <taxon>Bacteria</taxon>
        <taxon>Bacillati</taxon>
        <taxon>Bacillota</taxon>
        <taxon>Clostridia</taxon>
        <taxon>Lachnospirales</taxon>
        <taxon>Lachnospiraceae</taxon>
        <taxon>Schaedlerella</taxon>
    </lineage>
</organism>
<accession>A0A426DBV2</accession>
<evidence type="ECO:0000313" key="2">
    <source>
        <dbReference type="EMBL" id="RRK30252.1"/>
    </source>
</evidence>
<gene>
    <name evidence="2" type="ORF">EBB54_01810</name>
</gene>